<evidence type="ECO:0000313" key="2">
    <source>
        <dbReference type="EMBL" id="GIJ66391.1"/>
    </source>
</evidence>
<feature type="domain" description="DUF6457" evidence="1">
    <location>
        <begin position="2"/>
        <end position="77"/>
    </location>
</feature>
<comment type="caution">
    <text evidence="2">The sequence shown here is derived from an EMBL/GenBank/DDBJ whole genome shotgun (WGS) entry which is preliminary data.</text>
</comment>
<dbReference type="Pfam" id="PF20058">
    <property type="entry name" value="DUF6457"/>
    <property type="match status" value="1"/>
</dbReference>
<name>A0A8J3ZMD7_9ACTN</name>
<proteinExistence type="predicted"/>
<gene>
    <name evidence="2" type="ORF">Voc01_013080</name>
</gene>
<dbReference type="InterPro" id="IPR045598">
    <property type="entry name" value="DUF6457"/>
</dbReference>
<dbReference type="EMBL" id="BOPH01000017">
    <property type="protein sequence ID" value="GIJ66391.1"/>
    <property type="molecule type" value="Genomic_DNA"/>
</dbReference>
<accession>A0A8J3ZMD7</accession>
<sequence length="82" mass="8370">MTLDEWVAAAAAELELGELPAGEQQLILDLAREVAHNVVRPGAPVSAYLVGLAVGRGASLADATRALTELAQRHGAAARGGD</sequence>
<keyword evidence="3" id="KW-1185">Reference proteome</keyword>
<protein>
    <recommendedName>
        <fullName evidence="1">DUF6457 domain-containing protein</fullName>
    </recommendedName>
</protein>
<evidence type="ECO:0000259" key="1">
    <source>
        <dbReference type="Pfam" id="PF20058"/>
    </source>
</evidence>
<dbReference type="AlphaFoldDB" id="A0A8J3ZMD7"/>
<evidence type="ECO:0000313" key="3">
    <source>
        <dbReference type="Proteomes" id="UP000635606"/>
    </source>
</evidence>
<reference evidence="2" key="1">
    <citation type="submission" date="2021-01" db="EMBL/GenBank/DDBJ databases">
        <title>Whole genome shotgun sequence of Virgisporangium ochraceum NBRC 16418.</title>
        <authorList>
            <person name="Komaki H."/>
            <person name="Tamura T."/>
        </authorList>
    </citation>
    <scope>NUCLEOTIDE SEQUENCE</scope>
    <source>
        <strain evidence="2">NBRC 16418</strain>
    </source>
</reference>
<dbReference type="RefSeq" id="WP_203926351.1">
    <property type="nucleotide sequence ID" value="NZ_BOPH01000017.1"/>
</dbReference>
<dbReference type="Proteomes" id="UP000635606">
    <property type="component" value="Unassembled WGS sequence"/>
</dbReference>
<organism evidence="2 3">
    <name type="scientific">Virgisporangium ochraceum</name>
    <dbReference type="NCBI Taxonomy" id="65505"/>
    <lineage>
        <taxon>Bacteria</taxon>
        <taxon>Bacillati</taxon>
        <taxon>Actinomycetota</taxon>
        <taxon>Actinomycetes</taxon>
        <taxon>Micromonosporales</taxon>
        <taxon>Micromonosporaceae</taxon>
        <taxon>Virgisporangium</taxon>
    </lineage>
</organism>